<accession>A0ABS6MRH2</accession>
<evidence type="ECO:0000313" key="1">
    <source>
        <dbReference type="EMBL" id="MBV2131403.1"/>
    </source>
</evidence>
<sequence length="113" mass="12975">MVYVQRSLDGHLLRVERQPFEGMTETLELESEELHAWLNREEVRSRLNKLKDSDLELIRVLEDLVGVLVEQGVIRYTDLPEAAQRKLQDRAQARAGLGGLSNLLGDEDEQHLI</sequence>
<comment type="caution">
    <text evidence="1">The sequence shown here is derived from an EMBL/GenBank/DDBJ whole genome shotgun (WGS) entry which is preliminary data.</text>
</comment>
<dbReference type="RefSeq" id="WP_217679309.1">
    <property type="nucleotide sequence ID" value="NZ_JAHRGL010000001.1"/>
</dbReference>
<keyword evidence="2" id="KW-1185">Reference proteome</keyword>
<evidence type="ECO:0000313" key="2">
    <source>
        <dbReference type="Proteomes" id="UP000813068"/>
    </source>
</evidence>
<gene>
    <name evidence="1" type="ORF">KRX52_01150</name>
</gene>
<protein>
    <submittedName>
        <fullName evidence="1">Tryptophan synthase subunit beta</fullName>
    </submittedName>
</protein>
<proteinExistence type="predicted"/>
<dbReference type="EMBL" id="JAHRGL010000001">
    <property type="protein sequence ID" value="MBV2131403.1"/>
    <property type="molecule type" value="Genomic_DNA"/>
</dbReference>
<name>A0ABS6MRH2_9GAMM</name>
<organism evidence="1 2">
    <name type="scientific">Geopseudomonas aromaticivorans</name>
    <dbReference type="NCBI Taxonomy" id="2849492"/>
    <lineage>
        <taxon>Bacteria</taxon>
        <taxon>Pseudomonadati</taxon>
        <taxon>Pseudomonadota</taxon>
        <taxon>Gammaproteobacteria</taxon>
        <taxon>Pseudomonadales</taxon>
        <taxon>Pseudomonadaceae</taxon>
        <taxon>Geopseudomonas</taxon>
    </lineage>
</organism>
<dbReference type="Proteomes" id="UP000813068">
    <property type="component" value="Unassembled WGS sequence"/>
</dbReference>
<reference evidence="1 2" key="1">
    <citation type="submission" date="2021-06" db="EMBL/GenBank/DDBJ databases">
        <title>Differences between aerobic and microaerobic xylene degrading microbial communities.</title>
        <authorList>
            <person name="Banerjee S."/>
            <person name="Tancsics A."/>
        </authorList>
    </citation>
    <scope>NUCLEOTIDE SEQUENCE [LARGE SCALE GENOMIC DNA]</scope>
    <source>
        <strain evidence="1 2">MAP12</strain>
    </source>
</reference>